<dbReference type="Pfam" id="PF16220">
    <property type="entry name" value="DUF4880"/>
    <property type="match status" value="1"/>
</dbReference>
<dbReference type="RefSeq" id="WP_051615627.1">
    <property type="nucleotide sequence ID" value="NZ_AWFG01000074.1"/>
</dbReference>
<proteinExistence type="predicted"/>
<dbReference type="InterPro" id="IPR032623">
    <property type="entry name" value="FecR_N"/>
</dbReference>
<dbReference type="PIRSF" id="PIRSF018266">
    <property type="entry name" value="FecR"/>
    <property type="match status" value="1"/>
</dbReference>
<gene>
    <name evidence="4" type="ORF">HY30_09595</name>
</gene>
<feature type="transmembrane region" description="Helical" evidence="1">
    <location>
        <begin position="88"/>
        <end position="105"/>
    </location>
</feature>
<reference evidence="4 5" key="1">
    <citation type="journal article" date="2014" name="Antonie Van Leeuwenhoek">
        <title>Hyphomonas beringensis sp. nov. and Hyphomonas chukchiensis sp. nov., isolated from surface seawater of the Bering Sea and Chukchi Sea.</title>
        <authorList>
            <person name="Li C."/>
            <person name="Lai Q."/>
            <person name="Li G."/>
            <person name="Dong C."/>
            <person name="Wang J."/>
            <person name="Liao Y."/>
            <person name="Shao Z."/>
        </authorList>
    </citation>
    <scope>NUCLEOTIDE SEQUENCE [LARGE SCALE GENOMIC DNA]</scope>
    <source>
        <strain evidence="4 5">BH-BN04-4</strain>
    </source>
</reference>
<comment type="caution">
    <text evidence="4">The sequence shown here is derived from an EMBL/GenBank/DDBJ whole genome shotgun (WGS) entry which is preliminary data.</text>
</comment>
<dbReference type="OrthoDB" id="636724at2"/>
<dbReference type="AlphaFoldDB" id="A0A062UEH4"/>
<evidence type="ECO:0000259" key="2">
    <source>
        <dbReference type="Pfam" id="PF04773"/>
    </source>
</evidence>
<dbReference type="PANTHER" id="PTHR30273">
    <property type="entry name" value="PERIPLASMIC SIGNAL SENSOR AND SIGMA FACTOR ACTIVATOR FECR-RELATED"/>
    <property type="match status" value="1"/>
</dbReference>
<dbReference type="PANTHER" id="PTHR30273:SF2">
    <property type="entry name" value="PROTEIN FECR"/>
    <property type="match status" value="1"/>
</dbReference>
<dbReference type="Proteomes" id="UP000027190">
    <property type="component" value="Unassembled WGS sequence"/>
</dbReference>
<evidence type="ECO:0008006" key="6">
    <source>
        <dbReference type="Google" id="ProtNLM"/>
    </source>
</evidence>
<dbReference type="eggNOG" id="COG3712">
    <property type="taxonomic scope" value="Bacteria"/>
</dbReference>
<protein>
    <recommendedName>
        <fullName evidence="6">FecR protein domain-containing protein</fullName>
    </recommendedName>
</protein>
<keyword evidence="1" id="KW-0812">Transmembrane</keyword>
<dbReference type="Gene3D" id="2.60.120.1440">
    <property type="match status" value="1"/>
</dbReference>
<name>A0A062UEH4_9PROT</name>
<dbReference type="InterPro" id="IPR006860">
    <property type="entry name" value="FecR"/>
</dbReference>
<organism evidence="4 5">
    <name type="scientific">Hyphomonas chukchiensis</name>
    <dbReference type="NCBI Taxonomy" id="1280947"/>
    <lineage>
        <taxon>Bacteria</taxon>
        <taxon>Pseudomonadati</taxon>
        <taxon>Pseudomonadota</taxon>
        <taxon>Alphaproteobacteria</taxon>
        <taxon>Hyphomonadales</taxon>
        <taxon>Hyphomonadaceae</taxon>
        <taxon>Hyphomonas</taxon>
    </lineage>
</organism>
<accession>A0A062UEH4</accession>
<dbReference type="InterPro" id="IPR012373">
    <property type="entry name" value="Ferrdict_sens_TM"/>
</dbReference>
<dbReference type="Gene3D" id="3.55.50.30">
    <property type="match status" value="1"/>
</dbReference>
<dbReference type="PATRIC" id="fig|1280947.3.peg.3371"/>
<keyword evidence="1" id="KW-0472">Membrane</keyword>
<dbReference type="Pfam" id="PF04773">
    <property type="entry name" value="FecR"/>
    <property type="match status" value="1"/>
</dbReference>
<sequence>MTKSTVKQDQIDAVTRGWVVYLHSGEATPDKVAEFESWLASDPRHLLAYRDMEQLMGDLSLVMETDADAPVLEAPFAAKPAWRDVRRISAGLAGVAVVAIGFILAQTSSSVPAAPADPIPAVETQIAEIRDILLPDGTHVTLGARSRIESRFTDDLRIVRLSEGEAFFDVSHDATRPFYVEVGDKLIRVVGTQFDVRQRADSVKVSVVEGVVEVLQAEDPVRAEKHRPEVSKDVLRAGDEVTAKIGSVKREFGMVEPESAAAWRRGWLAYEDASLGEIVSDTNRYNSQQIILESPGMENLRVTAAFGVDNIDQFITGLEASYDIQADYTASNEIILRTAQ</sequence>
<feature type="domain" description="FecR protein" evidence="2">
    <location>
        <begin position="122"/>
        <end position="213"/>
    </location>
</feature>
<dbReference type="STRING" id="1280947.HY30_09595"/>
<evidence type="ECO:0000313" key="5">
    <source>
        <dbReference type="Proteomes" id="UP000027190"/>
    </source>
</evidence>
<dbReference type="GO" id="GO:0016989">
    <property type="term" value="F:sigma factor antagonist activity"/>
    <property type="evidence" value="ECO:0007669"/>
    <property type="project" value="TreeGrafter"/>
</dbReference>
<feature type="domain" description="FecR N-terminal" evidence="3">
    <location>
        <begin position="18"/>
        <end position="55"/>
    </location>
</feature>
<evidence type="ECO:0000313" key="4">
    <source>
        <dbReference type="EMBL" id="KCZ54530.1"/>
    </source>
</evidence>
<keyword evidence="5" id="KW-1185">Reference proteome</keyword>
<evidence type="ECO:0000256" key="1">
    <source>
        <dbReference type="SAM" id="Phobius"/>
    </source>
</evidence>
<dbReference type="EMBL" id="AWFG01000074">
    <property type="protein sequence ID" value="KCZ54530.1"/>
    <property type="molecule type" value="Genomic_DNA"/>
</dbReference>
<keyword evidence="1" id="KW-1133">Transmembrane helix</keyword>
<evidence type="ECO:0000259" key="3">
    <source>
        <dbReference type="Pfam" id="PF16220"/>
    </source>
</evidence>